<keyword evidence="2" id="KW-0732">Signal</keyword>
<evidence type="ECO:0000313" key="4">
    <source>
        <dbReference type="Proteomes" id="UP000249720"/>
    </source>
</evidence>
<name>A0A2W7SH66_9BACT</name>
<feature type="compositionally biased region" description="Polar residues" evidence="1">
    <location>
        <begin position="35"/>
        <end position="55"/>
    </location>
</feature>
<evidence type="ECO:0000256" key="2">
    <source>
        <dbReference type="SAM" id="SignalP"/>
    </source>
</evidence>
<dbReference type="InterPro" id="IPR019847">
    <property type="entry name" value="Gliding_motility_assoc_GldN"/>
</dbReference>
<evidence type="ECO:0000313" key="3">
    <source>
        <dbReference type="EMBL" id="PZX62215.1"/>
    </source>
</evidence>
<dbReference type="RefSeq" id="WP_111295252.1">
    <property type="nucleotide sequence ID" value="NZ_QKZV01000005.1"/>
</dbReference>
<feature type="compositionally biased region" description="Low complexity" evidence="1">
    <location>
        <begin position="56"/>
        <end position="76"/>
    </location>
</feature>
<dbReference type="OrthoDB" id="1141916at2"/>
<keyword evidence="4" id="KW-1185">Reference proteome</keyword>
<feature type="compositionally biased region" description="Polar residues" evidence="1">
    <location>
        <begin position="77"/>
        <end position="94"/>
    </location>
</feature>
<proteinExistence type="predicted"/>
<dbReference type="Pfam" id="PF19841">
    <property type="entry name" value="GldN"/>
    <property type="match status" value="1"/>
</dbReference>
<dbReference type="AlphaFoldDB" id="A0A2W7SH66"/>
<accession>A0A2W7SH66</accession>
<gene>
    <name evidence="3" type="ORF">LX80_01695</name>
</gene>
<protein>
    <submittedName>
        <fullName evidence="3">Gliding motility associated protein GldN</fullName>
    </submittedName>
</protein>
<dbReference type="NCBIfam" id="TIGR03523">
    <property type="entry name" value="GldN"/>
    <property type="match status" value="1"/>
</dbReference>
<reference evidence="3 4" key="1">
    <citation type="submission" date="2018-06" db="EMBL/GenBank/DDBJ databases">
        <title>Genomic Encyclopedia of Archaeal and Bacterial Type Strains, Phase II (KMG-II): from individual species to whole genera.</title>
        <authorList>
            <person name="Goeker M."/>
        </authorList>
    </citation>
    <scope>NUCLEOTIDE SEQUENCE [LARGE SCALE GENOMIC DNA]</scope>
    <source>
        <strain evidence="3 4">DSM 23241</strain>
    </source>
</reference>
<dbReference type="EMBL" id="QKZV01000005">
    <property type="protein sequence ID" value="PZX62215.1"/>
    <property type="molecule type" value="Genomic_DNA"/>
</dbReference>
<feature type="region of interest" description="Disordered" evidence="1">
    <location>
        <begin position="31"/>
        <end position="104"/>
    </location>
</feature>
<evidence type="ECO:0000256" key="1">
    <source>
        <dbReference type="SAM" id="MobiDB-lite"/>
    </source>
</evidence>
<organism evidence="3 4">
    <name type="scientific">Hydrotalea sandarakina</name>
    <dbReference type="NCBI Taxonomy" id="1004304"/>
    <lineage>
        <taxon>Bacteria</taxon>
        <taxon>Pseudomonadati</taxon>
        <taxon>Bacteroidota</taxon>
        <taxon>Chitinophagia</taxon>
        <taxon>Chitinophagales</taxon>
        <taxon>Chitinophagaceae</taxon>
        <taxon>Hydrotalea</taxon>
    </lineage>
</organism>
<comment type="caution">
    <text evidence="3">The sequence shown here is derived from an EMBL/GenBank/DDBJ whole genome shotgun (WGS) entry which is preliminary data.</text>
</comment>
<feature type="chain" id="PRO_5016174748" evidence="2">
    <location>
        <begin position="28"/>
        <end position="379"/>
    </location>
</feature>
<feature type="signal peptide" evidence="2">
    <location>
        <begin position="1"/>
        <end position="27"/>
    </location>
</feature>
<dbReference type="Proteomes" id="UP000249720">
    <property type="component" value="Unassembled WGS sequence"/>
</dbReference>
<sequence length="379" mass="42842">MKKISILFVVCMVAAGLLLLESNAAIAQAKKRTAQRNTNTSPAKTSNNADNPYLQNSGSGSGSNSNSNNPYLSSGNQTNASGANTQSAANNQPKTGCREYKQQKSAGGGLFDTVKVSLRPDDPTRNYEMVRDKTPLAYDFIREDDAVFKERVWSEIDIREKMNQVFGYMSNEDNGNQRLISIIVQAVMNGDVTAFNADDDRFTTPLSKEEFVKTLGGGVDTVMTRDIDGNATGICNITPRDISPDSIYKFRIKEDYIFDKEASRLVRRIIGIAPMMKRYLSDGTAVGDDLYPLFWIYYPDIRPTFAKVQVYNPKNNGARMSWDDLFESHMYSSYIVKTTMDNYKNQYFKDYIKDPLFRLLAGEKVKEKIFNYEQDLWAY</sequence>